<dbReference type="GO" id="GO:0016887">
    <property type="term" value="F:ATP hydrolysis activity"/>
    <property type="evidence" value="ECO:0007669"/>
    <property type="project" value="InterPro"/>
</dbReference>
<gene>
    <name evidence="4" type="ordered locus">CSE_01000</name>
</gene>
<dbReference type="Pfam" id="PF00005">
    <property type="entry name" value="ABC_tran"/>
    <property type="match status" value="1"/>
</dbReference>
<proteinExistence type="predicted"/>
<evidence type="ECO:0000313" key="5">
    <source>
        <dbReference type="Proteomes" id="UP000004793"/>
    </source>
</evidence>
<evidence type="ECO:0000256" key="1">
    <source>
        <dbReference type="ARBA" id="ARBA00022741"/>
    </source>
</evidence>
<protein>
    <submittedName>
        <fullName evidence="4">ABC transporter ATP-binding protein</fullName>
    </submittedName>
</protein>
<dbReference type="InterPro" id="IPR003593">
    <property type="entry name" value="AAA+_ATPase"/>
</dbReference>
<dbReference type="Gene3D" id="3.40.50.300">
    <property type="entry name" value="P-loop containing nucleotide triphosphate hydrolases"/>
    <property type="match status" value="1"/>
</dbReference>
<dbReference type="AlphaFoldDB" id="A0A7U6JE05"/>
<dbReference type="PROSITE" id="PS50893">
    <property type="entry name" value="ABC_TRANSPORTER_2"/>
    <property type="match status" value="1"/>
</dbReference>
<dbReference type="RefSeq" id="WP_014452634.1">
    <property type="nucleotide sequence ID" value="NC_017096.1"/>
</dbReference>
<keyword evidence="2 4" id="KW-0067">ATP-binding</keyword>
<keyword evidence="5" id="KW-1185">Reference proteome</keyword>
<sequence length="308" mass="34057">MEKVLTVLNLLKIYPNGKNANNGINIDVNRGEIVGLIGPNGAGKTTLVRQILGLLKPTGGTISILGEDISLQPSIIKREVGYAPQYPLYFPSLTVEETIGFALRLKGFKGEQLTNKLNEIIDFLNLGQVRKYYGYQLSPGLIKLMLIGVAFAQARSLLILDEPTSMVDIVSKSRLWDRLSQFKNNKAILIASHDMNEIKKLADRVYVILDGKIIAEGSPREISLLLELPCNVIFSSLDALRVKSFLEDNHIVYSLGGSVFTVSVGNLNSAIDIIKQINDITPINYIQFEAPSFETAIRKILEEKNGQN</sequence>
<dbReference type="InterPro" id="IPR003439">
    <property type="entry name" value="ABC_transporter-like_ATP-bd"/>
</dbReference>
<dbReference type="InterPro" id="IPR027417">
    <property type="entry name" value="P-loop_NTPase"/>
</dbReference>
<dbReference type="PANTHER" id="PTHR43038">
    <property type="entry name" value="ATP-BINDING CASSETTE, SUB-FAMILY H, MEMBER 1"/>
    <property type="match status" value="1"/>
</dbReference>
<dbReference type="GO" id="GO:0005524">
    <property type="term" value="F:ATP binding"/>
    <property type="evidence" value="ECO:0007669"/>
    <property type="project" value="UniProtKB-KW"/>
</dbReference>
<reference evidence="4 5" key="1">
    <citation type="submission" date="2011-01" db="EMBL/GenBank/DDBJ databases">
        <title>Whole genome sequence of Caldisericum exile AZM16c01.</title>
        <authorList>
            <person name="Narita-Yamada S."/>
            <person name="Kawakoshi A."/>
            <person name="Nakamura S."/>
            <person name="Sasagawa M."/>
            <person name="Fukada J."/>
            <person name="Sekine M."/>
            <person name="Kato Y."/>
            <person name="Fukai R."/>
            <person name="Sasaki K."/>
            <person name="Hanamaki A."/>
            <person name="Narita H."/>
            <person name="Konno Y."/>
            <person name="Mori K."/>
            <person name="Yamazaki S."/>
            <person name="Suzuki K."/>
            <person name="Fujita N."/>
        </authorList>
    </citation>
    <scope>NUCLEOTIDE SEQUENCE [LARGE SCALE GENOMIC DNA]</scope>
    <source>
        <strain evidence="5">DSM 21853 / NBRC 104410 / AZM16c01</strain>
    </source>
</reference>
<name>A0A7U6JE05_CALEA</name>
<organism evidence="4 5">
    <name type="scientific">Caldisericum exile (strain DSM 21853 / NBRC 104410 / AZM16c01)</name>
    <dbReference type="NCBI Taxonomy" id="511051"/>
    <lineage>
        <taxon>Bacteria</taxon>
        <taxon>Pseudomonadati</taxon>
        <taxon>Caldisericota/Cryosericota group</taxon>
        <taxon>Caldisericota</taxon>
        <taxon>Caldisericia</taxon>
        <taxon>Caldisericales</taxon>
        <taxon>Caldisericaceae</taxon>
        <taxon>Caldisericum</taxon>
    </lineage>
</organism>
<dbReference type="SUPFAM" id="SSF52540">
    <property type="entry name" value="P-loop containing nucleoside triphosphate hydrolases"/>
    <property type="match status" value="1"/>
</dbReference>
<feature type="domain" description="ABC transporter" evidence="3">
    <location>
        <begin position="5"/>
        <end position="235"/>
    </location>
</feature>
<evidence type="ECO:0000256" key="2">
    <source>
        <dbReference type="ARBA" id="ARBA00022840"/>
    </source>
</evidence>
<keyword evidence="1" id="KW-0547">Nucleotide-binding</keyword>
<dbReference type="PANTHER" id="PTHR43038:SF8">
    <property type="entry name" value="ABC-TYPE MULTIDRUG TRANSPORT SYSTEM, ATPASE COMPONENT"/>
    <property type="match status" value="1"/>
</dbReference>
<dbReference type="Proteomes" id="UP000004793">
    <property type="component" value="Chromosome"/>
</dbReference>
<evidence type="ECO:0000259" key="3">
    <source>
        <dbReference type="PROSITE" id="PS50893"/>
    </source>
</evidence>
<dbReference type="SMART" id="SM00382">
    <property type="entry name" value="AAA"/>
    <property type="match status" value="1"/>
</dbReference>
<dbReference type="OrthoDB" id="152685at2"/>
<dbReference type="EMBL" id="AP012051">
    <property type="protein sequence ID" value="BAL80226.1"/>
    <property type="molecule type" value="Genomic_DNA"/>
</dbReference>
<dbReference type="KEGG" id="cex:CSE_01000"/>
<accession>A0A7U6JE05</accession>
<evidence type="ECO:0000313" key="4">
    <source>
        <dbReference type="EMBL" id="BAL80226.1"/>
    </source>
</evidence>